<keyword evidence="2" id="KW-1185">Reference proteome</keyword>
<sequence length="114" mass="13319">MQWNRAAEAEGPNLLGCERPLWLLEAPFRIIFKNLNFSWDGFKYQHWLTLKLILSSAVDEEGPPLKDIFALTLLRKPNGFNEGAEGLFHFCQTFSYLLPYKKEFKSTFCQFLPE</sequence>
<dbReference type="Proteomes" id="UP000887013">
    <property type="component" value="Unassembled WGS sequence"/>
</dbReference>
<accession>A0A8X6QRD9</accession>
<name>A0A8X6QRD9_NEPPI</name>
<comment type="caution">
    <text evidence="1">The sequence shown here is derived from an EMBL/GenBank/DDBJ whole genome shotgun (WGS) entry which is preliminary data.</text>
</comment>
<proteinExistence type="predicted"/>
<evidence type="ECO:0000313" key="1">
    <source>
        <dbReference type="EMBL" id="GFU27095.1"/>
    </source>
</evidence>
<protein>
    <submittedName>
        <fullName evidence="1">Uncharacterized protein</fullName>
    </submittedName>
</protein>
<reference evidence="1" key="1">
    <citation type="submission" date="2020-08" db="EMBL/GenBank/DDBJ databases">
        <title>Multicomponent nature underlies the extraordinary mechanical properties of spider dragline silk.</title>
        <authorList>
            <person name="Kono N."/>
            <person name="Nakamura H."/>
            <person name="Mori M."/>
            <person name="Yoshida Y."/>
            <person name="Ohtoshi R."/>
            <person name="Malay A.D."/>
            <person name="Moran D.A.P."/>
            <person name="Tomita M."/>
            <person name="Numata K."/>
            <person name="Arakawa K."/>
        </authorList>
    </citation>
    <scope>NUCLEOTIDE SEQUENCE</scope>
</reference>
<evidence type="ECO:0000313" key="2">
    <source>
        <dbReference type="Proteomes" id="UP000887013"/>
    </source>
</evidence>
<gene>
    <name evidence="1" type="ORF">NPIL_575021</name>
</gene>
<dbReference type="AlphaFoldDB" id="A0A8X6QRD9"/>
<organism evidence="1 2">
    <name type="scientific">Nephila pilipes</name>
    <name type="common">Giant wood spider</name>
    <name type="synonym">Nephila maculata</name>
    <dbReference type="NCBI Taxonomy" id="299642"/>
    <lineage>
        <taxon>Eukaryota</taxon>
        <taxon>Metazoa</taxon>
        <taxon>Ecdysozoa</taxon>
        <taxon>Arthropoda</taxon>
        <taxon>Chelicerata</taxon>
        <taxon>Arachnida</taxon>
        <taxon>Araneae</taxon>
        <taxon>Araneomorphae</taxon>
        <taxon>Entelegynae</taxon>
        <taxon>Araneoidea</taxon>
        <taxon>Nephilidae</taxon>
        <taxon>Nephila</taxon>
    </lineage>
</organism>
<dbReference type="EMBL" id="BMAW01128705">
    <property type="protein sequence ID" value="GFU27095.1"/>
    <property type="molecule type" value="Genomic_DNA"/>
</dbReference>